<name>A0A1B8GCS8_9PEZI</name>
<feature type="domain" description="Rhodopsin" evidence="7">
    <location>
        <begin position="47"/>
        <end position="135"/>
    </location>
</feature>
<organism evidence="8 9">
    <name type="scientific">Pseudogymnoascus verrucosus</name>
    <dbReference type="NCBI Taxonomy" id="342668"/>
    <lineage>
        <taxon>Eukaryota</taxon>
        <taxon>Fungi</taxon>
        <taxon>Dikarya</taxon>
        <taxon>Ascomycota</taxon>
        <taxon>Pezizomycotina</taxon>
        <taxon>Leotiomycetes</taxon>
        <taxon>Thelebolales</taxon>
        <taxon>Thelebolaceae</taxon>
        <taxon>Pseudogymnoascus</taxon>
    </lineage>
</organism>
<feature type="transmembrane region" description="Helical" evidence="6">
    <location>
        <begin position="131"/>
        <end position="150"/>
    </location>
</feature>
<evidence type="ECO:0000259" key="7">
    <source>
        <dbReference type="Pfam" id="PF20684"/>
    </source>
</evidence>
<evidence type="ECO:0000256" key="6">
    <source>
        <dbReference type="SAM" id="Phobius"/>
    </source>
</evidence>
<dbReference type="GO" id="GO:0016020">
    <property type="term" value="C:membrane"/>
    <property type="evidence" value="ECO:0007669"/>
    <property type="project" value="UniProtKB-SubCell"/>
</dbReference>
<evidence type="ECO:0000313" key="9">
    <source>
        <dbReference type="Proteomes" id="UP000091956"/>
    </source>
</evidence>
<evidence type="ECO:0000256" key="3">
    <source>
        <dbReference type="ARBA" id="ARBA00022989"/>
    </source>
</evidence>
<reference evidence="8 9" key="1">
    <citation type="submission" date="2016-03" db="EMBL/GenBank/DDBJ databases">
        <title>Comparative genomics of Pseudogymnoascus destructans, the fungus causing white-nose syndrome of bats.</title>
        <authorList>
            <person name="Palmer J.M."/>
            <person name="Drees K.P."/>
            <person name="Foster J.T."/>
            <person name="Lindner D.L."/>
        </authorList>
    </citation>
    <scope>NUCLEOTIDE SEQUENCE [LARGE SCALE GENOMIC DNA]</scope>
    <source>
        <strain evidence="8 9">UAMH 10579</strain>
    </source>
</reference>
<evidence type="ECO:0000256" key="4">
    <source>
        <dbReference type="ARBA" id="ARBA00023136"/>
    </source>
</evidence>
<comment type="subcellular location">
    <subcellularLocation>
        <location evidence="1">Membrane</location>
        <topology evidence="1">Multi-pass membrane protein</topology>
    </subcellularLocation>
</comment>
<dbReference type="InterPro" id="IPR049326">
    <property type="entry name" value="Rhodopsin_dom_fungi"/>
</dbReference>
<evidence type="ECO:0000256" key="2">
    <source>
        <dbReference type="ARBA" id="ARBA00022692"/>
    </source>
</evidence>
<proteinExistence type="inferred from homology"/>
<dbReference type="GeneID" id="28841430"/>
<sequence>MTALWQADDYGVQANWECWTLFAFTCVTVGLRVICRTYFVRGEGRLGSLGVDDYTTIVCVAILLLTCILVSIGSHHGLGRHMASLDPLDIVEALKWNAIISSILIWSFSLPKFAIIAILKRILDYGPKMTILFWAPCPLFTGLHLGYLGLVV</sequence>
<evidence type="ECO:0000256" key="1">
    <source>
        <dbReference type="ARBA" id="ARBA00004141"/>
    </source>
</evidence>
<reference evidence="9" key="2">
    <citation type="journal article" date="2018" name="Nat. Commun.">
        <title>Extreme sensitivity to ultraviolet light in the fungal pathogen causing white-nose syndrome of bats.</title>
        <authorList>
            <person name="Palmer J.M."/>
            <person name="Drees K.P."/>
            <person name="Foster J.T."/>
            <person name="Lindner D.L."/>
        </authorList>
    </citation>
    <scope>NUCLEOTIDE SEQUENCE [LARGE SCALE GENOMIC DNA]</scope>
    <source>
        <strain evidence="9">UAMH 10579</strain>
    </source>
</reference>
<dbReference type="EMBL" id="KV460251">
    <property type="protein sequence ID" value="OBT93638.1"/>
    <property type="molecule type" value="Genomic_DNA"/>
</dbReference>
<gene>
    <name evidence="8" type="ORF">VE01_08044</name>
</gene>
<feature type="transmembrane region" description="Helical" evidence="6">
    <location>
        <begin position="51"/>
        <end position="74"/>
    </location>
</feature>
<keyword evidence="4 6" id="KW-0472">Membrane</keyword>
<protein>
    <recommendedName>
        <fullName evidence="7">Rhodopsin domain-containing protein</fullName>
    </recommendedName>
</protein>
<keyword evidence="9" id="KW-1185">Reference proteome</keyword>
<evidence type="ECO:0000256" key="5">
    <source>
        <dbReference type="ARBA" id="ARBA00038359"/>
    </source>
</evidence>
<feature type="transmembrane region" description="Helical" evidence="6">
    <location>
        <begin position="94"/>
        <end position="119"/>
    </location>
</feature>
<dbReference type="AlphaFoldDB" id="A0A1B8GCS8"/>
<dbReference type="PANTHER" id="PTHR33048:SF155">
    <property type="entry name" value="INTEGRAL MEMBRANE PROTEIN"/>
    <property type="match status" value="1"/>
</dbReference>
<comment type="similarity">
    <text evidence="5">Belongs to the SAT4 family.</text>
</comment>
<accession>A0A1B8GCS8</accession>
<keyword evidence="3 6" id="KW-1133">Transmembrane helix</keyword>
<dbReference type="Proteomes" id="UP000091956">
    <property type="component" value="Unassembled WGS sequence"/>
</dbReference>
<dbReference type="InterPro" id="IPR052337">
    <property type="entry name" value="SAT4-like"/>
</dbReference>
<dbReference type="Pfam" id="PF20684">
    <property type="entry name" value="Fung_rhodopsin"/>
    <property type="match status" value="1"/>
</dbReference>
<evidence type="ECO:0000313" key="8">
    <source>
        <dbReference type="EMBL" id="OBT93638.1"/>
    </source>
</evidence>
<keyword evidence="2 6" id="KW-0812">Transmembrane</keyword>
<dbReference type="RefSeq" id="XP_018127371.1">
    <property type="nucleotide sequence ID" value="XM_018277472.1"/>
</dbReference>
<feature type="transmembrane region" description="Helical" evidence="6">
    <location>
        <begin position="20"/>
        <end position="39"/>
    </location>
</feature>
<dbReference type="PANTHER" id="PTHR33048">
    <property type="entry name" value="PTH11-LIKE INTEGRAL MEMBRANE PROTEIN (AFU_ORTHOLOGUE AFUA_5G11245)"/>
    <property type="match status" value="1"/>
</dbReference>